<proteinExistence type="predicted"/>
<dbReference type="GO" id="GO:0016301">
    <property type="term" value="F:kinase activity"/>
    <property type="evidence" value="ECO:0007669"/>
    <property type="project" value="UniProtKB-KW"/>
</dbReference>
<evidence type="ECO:0000313" key="1">
    <source>
        <dbReference type="EMBL" id="SNR78515.1"/>
    </source>
</evidence>
<dbReference type="RefSeq" id="WP_180706445.1">
    <property type="nucleotide sequence ID" value="NZ_FZOB01000006.1"/>
</dbReference>
<dbReference type="InterPro" id="IPR051805">
    <property type="entry name" value="Dehydratase_Activator_Redct"/>
</dbReference>
<dbReference type="PANTHER" id="PTHR32329:SF2">
    <property type="entry name" value="BIFUNCTIONAL PROTEIN [INCLUDES 2-HYDROXYACYL-COA DEHYDRATASE (N-TER) AND ITS ACTIVATOR DOMAIN (C_TERM)"/>
    <property type="match status" value="1"/>
</dbReference>
<keyword evidence="2" id="KW-1185">Reference proteome</keyword>
<evidence type="ECO:0000313" key="2">
    <source>
        <dbReference type="Proteomes" id="UP000198405"/>
    </source>
</evidence>
<protein>
    <submittedName>
        <fullName evidence="1">Predicted nucleotide-binding protein, sugar kinase/HSP70/actin superfamily</fullName>
    </submittedName>
</protein>
<dbReference type="EMBL" id="FZOB01000006">
    <property type="protein sequence ID" value="SNR78515.1"/>
    <property type="molecule type" value="Genomic_DNA"/>
</dbReference>
<organism evidence="1 2">
    <name type="scientific">Desulfurobacterium atlanticum</name>
    <dbReference type="NCBI Taxonomy" id="240169"/>
    <lineage>
        <taxon>Bacteria</taxon>
        <taxon>Pseudomonadati</taxon>
        <taxon>Aquificota</taxon>
        <taxon>Aquificia</taxon>
        <taxon>Desulfurobacteriales</taxon>
        <taxon>Desulfurobacteriaceae</taxon>
        <taxon>Desulfurobacterium</taxon>
    </lineage>
</organism>
<name>A0A238Z4Z4_9BACT</name>
<keyword evidence="1" id="KW-0418">Kinase</keyword>
<reference evidence="2" key="1">
    <citation type="submission" date="2017-06" db="EMBL/GenBank/DDBJ databases">
        <authorList>
            <person name="Varghese N."/>
            <person name="Submissions S."/>
        </authorList>
    </citation>
    <scope>NUCLEOTIDE SEQUENCE [LARGE SCALE GENOMIC DNA]</scope>
    <source>
        <strain evidence="2">DSM 15668</strain>
    </source>
</reference>
<dbReference type="PANTHER" id="PTHR32329">
    <property type="entry name" value="BIFUNCTIONAL PROTEIN [INCLUDES 2-HYDROXYACYL-COA DEHYDRATASE (N-TER) AND ITS ACTIVATOR DOMAIN (C_TERM)-RELATED"/>
    <property type="match status" value="1"/>
</dbReference>
<dbReference type="Proteomes" id="UP000198405">
    <property type="component" value="Unassembled WGS sequence"/>
</dbReference>
<gene>
    <name evidence="1" type="ORF">SAMN06265340_10681</name>
</gene>
<keyword evidence="1" id="KW-0808">Transferase</keyword>
<sequence length="482" mass="55262">MKTLIFGGLTPIHDKLLEAAVKHLGYNAKHLPQPDIESLKIGREFCNKGMCNPAYFTVGNLLKFLINEKEKGVDVEKTYLFITIGACGPCRFGMYETEYKSALKEAGFESLEMTLLNQTKFSAEGEFKITKKLIYNLMKAVIVADLLRDISYQIRPYEIESGKTDKILTESTKMIYNVLKNNPDIKSIIKALKQIKKLFETVNVDYSKVKPIVNVIGEFWVQTTEGDGNYNIHRWLEKEGAEVKVEPISGWIEYQIFTEIEKTKLEIKVKGKTFKRYRKIFMLKVLLDFYRCLYESFRKALGNKPRSMPDQKLLWELAKPYYDPFVTGGEGHLEVAKHIYNVKFKKAHMTLSLKPFGCMPSTQSDGVQTKVLSDYPESIFVSVETSGDSEVNAKSRIQMKLYEAKEQANIEYERVLEKHSLSAEEVKTAVKMDNSLQNPFIKLSRNHLLTAAKFVDGNYKKIRSINGRTLHRKGFRGIKSAI</sequence>
<accession>A0A238Z4Z4</accession>
<dbReference type="AlphaFoldDB" id="A0A238Z4Z4"/>